<proteinExistence type="predicted"/>
<protein>
    <recommendedName>
        <fullName evidence="3">TIGR02646 family protein</fullName>
    </recommendedName>
</protein>
<evidence type="ECO:0000313" key="1">
    <source>
        <dbReference type="EMBL" id="MCQ6958298.1"/>
    </source>
</evidence>
<evidence type="ECO:0008006" key="3">
    <source>
        <dbReference type="Google" id="ProtNLM"/>
    </source>
</evidence>
<organism evidence="1 2">
    <name type="scientific">Mucilaginibacter aquariorum</name>
    <dbReference type="NCBI Taxonomy" id="2967225"/>
    <lineage>
        <taxon>Bacteria</taxon>
        <taxon>Pseudomonadati</taxon>
        <taxon>Bacteroidota</taxon>
        <taxon>Sphingobacteriia</taxon>
        <taxon>Sphingobacteriales</taxon>
        <taxon>Sphingobacteriaceae</taxon>
        <taxon>Mucilaginibacter</taxon>
    </lineage>
</organism>
<dbReference type="Gene3D" id="1.10.30.50">
    <property type="match status" value="1"/>
</dbReference>
<dbReference type="RefSeq" id="WP_256538475.1">
    <property type="nucleotide sequence ID" value="NZ_JANHOH010000001.1"/>
</dbReference>
<sequence length="260" mass="29812">MIRINKDPYPPDVRYTQNGHAFKGHIKWRVAEASMLADFRNDPQPFLEGKYEFGRSYGYVEFRNALERCQGPKCCFCEKPISGGQIEHFRPKAAWKQANGTPLNRPGYYWLAYRWDNMLISCGECNASGQKGNLFPVVDPRGAAHSHCRDEVKTIINPAEEDPSIWVSFNLDQPVAVNDDERGKENIRIFKLKTRADIVPMRRDRLELYQAQRDIASLSQPFGPFDASKIAAAKHFIRKAQKNKHPFAGMIRENIKKGII</sequence>
<dbReference type="Proteomes" id="UP001204376">
    <property type="component" value="Unassembled WGS sequence"/>
</dbReference>
<gene>
    <name evidence="1" type="ORF">NPE20_10030</name>
</gene>
<reference evidence="1 2" key="1">
    <citation type="submission" date="2022-07" db="EMBL/GenBank/DDBJ databases">
        <title>Mucilaginibacter sp. JC4.</title>
        <authorList>
            <person name="Le V."/>
            <person name="Ko S.-R."/>
            <person name="Ahn C.-Y."/>
            <person name="Oh H.-M."/>
        </authorList>
    </citation>
    <scope>NUCLEOTIDE SEQUENCE [LARGE SCALE GENOMIC DNA]</scope>
    <source>
        <strain evidence="1 2">JC4</strain>
    </source>
</reference>
<dbReference type="EMBL" id="JANHOH010000001">
    <property type="protein sequence ID" value="MCQ6958298.1"/>
    <property type="molecule type" value="Genomic_DNA"/>
</dbReference>
<accession>A0ABT1T2Y5</accession>
<name>A0ABT1T2Y5_9SPHI</name>
<comment type="caution">
    <text evidence="1">The sequence shown here is derived from an EMBL/GenBank/DDBJ whole genome shotgun (WGS) entry which is preliminary data.</text>
</comment>
<evidence type="ECO:0000313" key="2">
    <source>
        <dbReference type="Proteomes" id="UP001204376"/>
    </source>
</evidence>
<keyword evidence="2" id="KW-1185">Reference proteome</keyword>